<organism evidence="9 10">
    <name type="scientific">Echria macrotheca</name>
    <dbReference type="NCBI Taxonomy" id="438768"/>
    <lineage>
        <taxon>Eukaryota</taxon>
        <taxon>Fungi</taxon>
        <taxon>Dikarya</taxon>
        <taxon>Ascomycota</taxon>
        <taxon>Pezizomycotina</taxon>
        <taxon>Sordariomycetes</taxon>
        <taxon>Sordariomycetidae</taxon>
        <taxon>Sordariales</taxon>
        <taxon>Schizotheciaceae</taxon>
        <taxon>Echria</taxon>
    </lineage>
</organism>
<keyword evidence="4 5" id="KW-0443">Lipid metabolism</keyword>
<dbReference type="GO" id="GO:0046475">
    <property type="term" value="P:glycerophospholipid catabolic process"/>
    <property type="evidence" value="ECO:0007669"/>
    <property type="project" value="TreeGrafter"/>
</dbReference>
<dbReference type="AlphaFoldDB" id="A0AAJ0BNY0"/>
<feature type="region of interest" description="Disordered" evidence="7">
    <location>
        <begin position="111"/>
        <end position="130"/>
    </location>
</feature>
<dbReference type="SMART" id="SM00022">
    <property type="entry name" value="PLAc"/>
    <property type="match status" value="1"/>
</dbReference>
<evidence type="ECO:0000313" key="9">
    <source>
        <dbReference type="EMBL" id="KAK1759351.1"/>
    </source>
</evidence>
<dbReference type="CDD" id="cd00147">
    <property type="entry name" value="cPLA2_like"/>
    <property type="match status" value="1"/>
</dbReference>
<comment type="catalytic activity">
    <reaction evidence="6">
        <text>a 1-acyl-sn-glycero-3-phosphocholine + H2O = sn-glycerol 3-phosphocholine + a fatty acid + H(+)</text>
        <dbReference type="Rhea" id="RHEA:15177"/>
        <dbReference type="ChEBI" id="CHEBI:15377"/>
        <dbReference type="ChEBI" id="CHEBI:15378"/>
        <dbReference type="ChEBI" id="CHEBI:16870"/>
        <dbReference type="ChEBI" id="CHEBI:28868"/>
        <dbReference type="ChEBI" id="CHEBI:58168"/>
        <dbReference type="EC" id="3.1.1.5"/>
    </reaction>
</comment>
<keyword evidence="10" id="KW-1185">Reference proteome</keyword>
<dbReference type="PROSITE" id="PS51210">
    <property type="entry name" value="PLA2C"/>
    <property type="match status" value="1"/>
</dbReference>
<reference evidence="9" key="1">
    <citation type="submission" date="2023-06" db="EMBL/GenBank/DDBJ databases">
        <title>Genome-scale phylogeny and comparative genomics of the fungal order Sordariales.</title>
        <authorList>
            <consortium name="Lawrence Berkeley National Laboratory"/>
            <person name="Hensen N."/>
            <person name="Bonometti L."/>
            <person name="Westerberg I."/>
            <person name="Brannstrom I.O."/>
            <person name="Guillou S."/>
            <person name="Cros-Aarteil S."/>
            <person name="Calhoun S."/>
            <person name="Haridas S."/>
            <person name="Kuo A."/>
            <person name="Mondo S."/>
            <person name="Pangilinan J."/>
            <person name="Riley R."/>
            <person name="Labutti K."/>
            <person name="Andreopoulos B."/>
            <person name="Lipzen A."/>
            <person name="Chen C."/>
            <person name="Yanf M."/>
            <person name="Daum C."/>
            <person name="Ng V."/>
            <person name="Clum A."/>
            <person name="Steindorff A."/>
            <person name="Ohm R."/>
            <person name="Martin F."/>
            <person name="Silar P."/>
            <person name="Natvig D."/>
            <person name="Lalanne C."/>
            <person name="Gautier V."/>
            <person name="Ament-Velasquez S.L."/>
            <person name="Kruys A."/>
            <person name="Hutchinson M.I."/>
            <person name="Powell A.J."/>
            <person name="Barry K."/>
            <person name="Miller A.N."/>
            <person name="Grigoriev I.V."/>
            <person name="Debuchy R."/>
            <person name="Gladieux P."/>
            <person name="Thoren M.H."/>
            <person name="Johannesson H."/>
        </authorList>
    </citation>
    <scope>NUCLEOTIDE SEQUENCE</scope>
    <source>
        <strain evidence="9">PSN4</strain>
    </source>
</reference>
<gene>
    <name evidence="9" type="ORF">QBC47DRAFT_371692</name>
</gene>
<keyword evidence="2 5" id="KW-0378">Hydrolase</keyword>
<dbReference type="Pfam" id="PF01735">
    <property type="entry name" value="PLA2_B"/>
    <property type="match status" value="1"/>
</dbReference>
<dbReference type="SUPFAM" id="SSF52151">
    <property type="entry name" value="FabD/lysophospholipase-like"/>
    <property type="match status" value="1"/>
</dbReference>
<dbReference type="PANTHER" id="PTHR10728">
    <property type="entry name" value="CYTOSOLIC PHOSPHOLIPASE A2"/>
    <property type="match status" value="1"/>
</dbReference>
<name>A0AAJ0BNY0_9PEZI</name>
<evidence type="ECO:0000256" key="6">
    <source>
        <dbReference type="RuleBase" id="RU362103"/>
    </source>
</evidence>
<comment type="similarity">
    <text evidence="1 6">Belongs to the lysophospholipase family.</text>
</comment>
<evidence type="ECO:0000313" key="10">
    <source>
        <dbReference type="Proteomes" id="UP001239445"/>
    </source>
</evidence>
<evidence type="ECO:0000256" key="4">
    <source>
        <dbReference type="ARBA" id="ARBA00023098"/>
    </source>
</evidence>
<evidence type="ECO:0000256" key="2">
    <source>
        <dbReference type="ARBA" id="ARBA00022801"/>
    </source>
</evidence>
<dbReference type="GO" id="GO:0004623">
    <property type="term" value="F:phospholipase A2 activity"/>
    <property type="evidence" value="ECO:0007669"/>
    <property type="project" value="TreeGrafter"/>
</dbReference>
<dbReference type="Proteomes" id="UP001239445">
    <property type="component" value="Unassembled WGS sequence"/>
</dbReference>
<evidence type="ECO:0000259" key="8">
    <source>
        <dbReference type="PROSITE" id="PS51210"/>
    </source>
</evidence>
<feature type="region of interest" description="Disordered" evidence="7">
    <location>
        <begin position="647"/>
        <end position="701"/>
    </location>
</feature>
<proteinExistence type="inferred from homology"/>
<dbReference type="InterPro" id="IPR016035">
    <property type="entry name" value="Acyl_Trfase/lysoPLipase"/>
</dbReference>
<evidence type="ECO:0000256" key="5">
    <source>
        <dbReference type="PROSITE-ProRule" id="PRU00555"/>
    </source>
</evidence>
<evidence type="ECO:0000256" key="1">
    <source>
        <dbReference type="ARBA" id="ARBA00008780"/>
    </source>
</evidence>
<evidence type="ECO:0000256" key="7">
    <source>
        <dbReference type="SAM" id="MobiDB-lite"/>
    </source>
</evidence>
<dbReference type="GO" id="GO:0004622">
    <property type="term" value="F:phosphatidylcholine lysophospholipase activity"/>
    <property type="evidence" value="ECO:0007669"/>
    <property type="project" value="UniProtKB-EC"/>
</dbReference>
<dbReference type="InterPro" id="IPR002642">
    <property type="entry name" value="LysoPLipase_cat_dom"/>
</dbReference>
<dbReference type="Gene3D" id="3.40.1090.10">
    <property type="entry name" value="Cytosolic phospholipase A2 catalytic domain"/>
    <property type="match status" value="2"/>
</dbReference>
<accession>A0AAJ0BNY0</accession>
<sequence>MRDPRQSHGCLAALMRSSTRISKVGHHAITASPQRAIANIAPPRRTKAANPILSAGKVPGLRQPTRSGYFWSRQEKESSSKSPAARSLSVIALSALLIYSLYPTDASLQRPAAAHAQPRPESDDGDQSAWSKFTGSFEGVPFASQPDLDSISDKVLGLLPEWAKSIPVYVRKLQRELNMGPGTLADEIWREAHDPAIHPEIQYEAEVRVSESLCDEEKTFLSRRRKVVAAALARYLGLDPEEVHSDDVPVIAMCGSGGGLRALVAGAGSLQATTEDGLFDCTTYISGVSGSCWLQTLFFSSIAGRRVDRVIEHLKARIGIHIAYPPAAFSLLTSAPTNKYILSGIIEKLKGDPGADFGLVDAYGMLLAARLLVPKGELGVNESDFKLSSQREHIRYGQNPLPIYTAVRHEIPQLDASGASAEGSVSEEAKEVAKKEAWFQWFEMTPYEFFCEEFGAGIPTWAMGRMFQNGRDKPADDGLRMPEVRMPSLLGIWGSAFCATLSHYYREIRPIIQSISGLQAIDDLIWGHNEDLSKVHPIDPATLPNFVYGMKGKLPPTVPEAIYDSEYLQLMDAGMSNNLPIYPLLRPGRDVDIVVAFDASADIKTVNWLSVVEGYARQRGIKGWPVGAGWPKPTESPSTVAKQLDQAQANTATGAEDKLAEAQVEQEVSRQKATDANPPDQNAPDLPAEDNSEKSEVQKAAEAAQELGYCTVWVGRTQERSSEPPPPPIDDASSWRLMEPDAGIAVVYLPYIANNKVPGVDPATSEYMSTWNFVYTPEQIDNAVALAHANYSEGKAQIRATVQAVYERKKKRRLEGEREAKRERLRRRMRLGLVHKLGEGDHFS</sequence>
<evidence type="ECO:0000256" key="3">
    <source>
        <dbReference type="ARBA" id="ARBA00022963"/>
    </source>
</evidence>
<dbReference type="PANTHER" id="PTHR10728:SF40">
    <property type="entry name" value="PATATIN FAMILY PROTEIN"/>
    <property type="match status" value="1"/>
</dbReference>
<dbReference type="EC" id="3.1.1.5" evidence="6"/>
<feature type="domain" description="PLA2c" evidence="8">
    <location>
        <begin position="199"/>
        <end position="835"/>
    </location>
</feature>
<keyword evidence="3 5" id="KW-0442">Lipid degradation</keyword>
<dbReference type="GO" id="GO:0005829">
    <property type="term" value="C:cytosol"/>
    <property type="evidence" value="ECO:0007669"/>
    <property type="project" value="TreeGrafter"/>
</dbReference>
<protein>
    <recommendedName>
        <fullName evidence="6">Lysophospholipase</fullName>
        <ecNumber evidence="6">3.1.1.5</ecNumber>
    </recommendedName>
</protein>
<dbReference type="EMBL" id="MU839828">
    <property type="protein sequence ID" value="KAK1759351.1"/>
    <property type="molecule type" value="Genomic_DNA"/>
</dbReference>
<comment type="caution">
    <text evidence="9">The sequence shown here is derived from an EMBL/GenBank/DDBJ whole genome shotgun (WGS) entry which is preliminary data.</text>
</comment>